<comment type="function">
    <text evidence="1">Catalyzes the hydrolysis of queuosine 5'-phosphate, releasing the nucleobase queuine (q). Is required for salvage of queuine from exogenous queuosine (Q) that is imported and then converted to queuosine 5'-phosphate intracellularly.</text>
</comment>
<gene>
    <name evidence="2" type="ORF">CPB83DRAFT_275750</name>
</gene>
<dbReference type="EC" id="3.2.2.-" evidence="1"/>
<comment type="similarity">
    <text evidence="1">Belongs to the QNG1 protein family.</text>
</comment>
<dbReference type="OrthoDB" id="416777at2759"/>
<dbReference type="PANTHER" id="PTHR21314:SF1">
    <property type="entry name" value="QUEUOSINE SALVAGE PROTEIN"/>
    <property type="match status" value="1"/>
</dbReference>
<dbReference type="GO" id="GO:0006400">
    <property type="term" value="P:tRNA modification"/>
    <property type="evidence" value="ECO:0007669"/>
    <property type="project" value="TreeGrafter"/>
</dbReference>
<comment type="catalytic activity">
    <reaction evidence="1">
        <text>queuosine 5'-phosphate + H2O = queuine + D-ribose 5-phosphate</text>
        <dbReference type="Rhea" id="RHEA:75387"/>
        <dbReference type="ChEBI" id="CHEBI:15377"/>
        <dbReference type="ChEBI" id="CHEBI:17433"/>
        <dbReference type="ChEBI" id="CHEBI:78346"/>
        <dbReference type="ChEBI" id="CHEBI:194371"/>
    </reaction>
    <physiologicalReaction direction="left-to-right" evidence="1">
        <dbReference type="Rhea" id="RHEA:75388"/>
    </physiologicalReaction>
</comment>
<comment type="caution">
    <text evidence="2">The sequence shown here is derived from an EMBL/GenBank/DDBJ whole genome shotgun (WGS) entry which is preliminary data.</text>
</comment>
<keyword evidence="3" id="KW-1185">Reference proteome</keyword>
<dbReference type="EMBL" id="MU157847">
    <property type="protein sequence ID" value="KAF9529281.1"/>
    <property type="molecule type" value="Genomic_DNA"/>
</dbReference>
<name>A0A9P6EHN6_9AGAR</name>
<sequence length="405" mass="44621">MPALPPSGQYLVNIRQSCRNLRVASGILIEPETIKRLLISPAFTTSFERVSKDHGLLLPLKFASHLEELNFISILSLLNFASGFRVPLHTQTGRGAWDSIRALCFSLFITSTTEGDLLSAKGLQTLSTAKISELMRINLHVEKPHAKIPGVVVGELGGPLFELVTMIVDVLKETGEILEKSGYSNLGAFVVEALQEGKKVQNTSDDAAVEVILERLATAFPAFRDVYEIDRQPVYCFKKALFLVHAIHVRFGSMSPLPFPVPNTENIPVFSDNVLPSLLIHLGVINLPTNSPLSRLFPSAAPQQLDSLLGPAPPQVSKIPETVPKEGSVVTIEQSYILRAAAVDACELIVETAHGLDHSLLQEEDKRGISKLSLPDLDMWLWAVAKDRPDYRALERFVDQNSIYF</sequence>
<dbReference type="Proteomes" id="UP000807306">
    <property type="component" value="Unassembled WGS sequence"/>
</dbReference>
<evidence type="ECO:0000256" key="1">
    <source>
        <dbReference type="RuleBase" id="RU365002"/>
    </source>
</evidence>
<accession>A0A9P6EHN6</accession>
<reference evidence="2" key="1">
    <citation type="submission" date="2020-11" db="EMBL/GenBank/DDBJ databases">
        <authorList>
            <consortium name="DOE Joint Genome Institute"/>
            <person name="Ahrendt S."/>
            <person name="Riley R."/>
            <person name="Andreopoulos W."/>
            <person name="Labutti K."/>
            <person name="Pangilinan J."/>
            <person name="Ruiz-Duenas F.J."/>
            <person name="Barrasa J.M."/>
            <person name="Sanchez-Garcia M."/>
            <person name="Camarero S."/>
            <person name="Miyauchi S."/>
            <person name="Serrano A."/>
            <person name="Linde D."/>
            <person name="Babiker R."/>
            <person name="Drula E."/>
            <person name="Ayuso-Fernandez I."/>
            <person name="Pacheco R."/>
            <person name="Padilla G."/>
            <person name="Ferreira P."/>
            <person name="Barriuso J."/>
            <person name="Kellner H."/>
            <person name="Castanera R."/>
            <person name="Alfaro M."/>
            <person name="Ramirez L."/>
            <person name="Pisabarro A.G."/>
            <person name="Kuo A."/>
            <person name="Tritt A."/>
            <person name="Lipzen A."/>
            <person name="He G."/>
            <person name="Yan M."/>
            <person name="Ng V."/>
            <person name="Cullen D."/>
            <person name="Martin F."/>
            <person name="Rosso M.-N."/>
            <person name="Henrissat B."/>
            <person name="Hibbett D."/>
            <person name="Martinez A.T."/>
            <person name="Grigoriev I.V."/>
        </authorList>
    </citation>
    <scope>NUCLEOTIDE SEQUENCE</scope>
    <source>
        <strain evidence="2">CBS 506.95</strain>
    </source>
</reference>
<proteinExistence type="inferred from homology"/>
<protein>
    <recommendedName>
        <fullName evidence="1">Queuosine 5'-phosphate N-glycosylase/hydrolase</fullName>
        <ecNumber evidence="1">3.2.2.-</ecNumber>
    </recommendedName>
    <alternativeName>
        <fullName evidence="1">Queuosine-nucleotide N-glycosylase/hydrolase</fullName>
    </alternativeName>
</protein>
<keyword evidence="1" id="KW-0378">Hydrolase</keyword>
<dbReference type="InterPro" id="IPR019438">
    <property type="entry name" value="Q_salvage"/>
</dbReference>
<organism evidence="2 3">
    <name type="scientific">Crepidotus variabilis</name>
    <dbReference type="NCBI Taxonomy" id="179855"/>
    <lineage>
        <taxon>Eukaryota</taxon>
        <taxon>Fungi</taxon>
        <taxon>Dikarya</taxon>
        <taxon>Basidiomycota</taxon>
        <taxon>Agaricomycotina</taxon>
        <taxon>Agaricomycetes</taxon>
        <taxon>Agaricomycetidae</taxon>
        <taxon>Agaricales</taxon>
        <taxon>Agaricineae</taxon>
        <taxon>Crepidotaceae</taxon>
        <taxon>Crepidotus</taxon>
    </lineage>
</organism>
<dbReference type="Pfam" id="PF10343">
    <property type="entry name" value="Q_salvage"/>
    <property type="match status" value="1"/>
</dbReference>
<dbReference type="AlphaFoldDB" id="A0A9P6EHN6"/>
<dbReference type="PANTHER" id="PTHR21314">
    <property type="entry name" value="QUEUOSINE 5'-PHOSPHATE N-GLYCOSYLASE_HYDROLASE-RELATED"/>
    <property type="match status" value="1"/>
</dbReference>
<dbReference type="GO" id="GO:0016787">
    <property type="term" value="F:hydrolase activity"/>
    <property type="evidence" value="ECO:0007669"/>
    <property type="project" value="UniProtKB-KW"/>
</dbReference>
<evidence type="ECO:0000313" key="3">
    <source>
        <dbReference type="Proteomes" id="UP000807306"/>
    </source>
</evidence>
<evidence type="ECO:0000313" key="2">
    <source>
        <dbReference type="EMBL" id="KAF9529281.1"/>
    </source>
</evidence>